<dbReference type="AlphaFoldDB" id="A0AAD5KH04"/>
<sequence>MGHVDNRPISLVENSSNNSSVTTPRYHHLDLHRFSLDMDQVFETVERRSRRDMDHSANQWFYDEFSGMYRHKAPPGHLHHLPSINTIQPSSPSLRRQQSQKTPSVVHHRQHSSITSSLSPPQQQPVINQVNTPTLSWEQILSNGLPYPWPESVEQIHGWRDETRRTPQWMLQLAIHLMSISTSDPLRSVGSHEAYRLLKRLTQYRGHVASEAHYLLAKWHGFRNPDQAFSMYTQASKQNHREATYRTAVCHELGLGTHQDFQRAFVFYRKAAHLGHPESMYKLGIVLMEGQLDQTIHKREAISWLQRAAETNSIPLAQHTLAMIQLTPAASSSLLSTKNNNTIRHHPKNISNHSTTTNDTGLIIEDYPYAIGLLYDAAREGFAPSQVKLAECFELGLFVHPDMDLALYWYTKAAESGNNAEAALALSGIYLTGFGQQLEQSDHQAYLWARKAAFIASNMYRQYGAHRWTLAKAYFMVGYYTEYGIGIRHPIEKKEIEEQQSNNEEEQDILDPIKWYKRAADLGHAAACKRVTSLSSNIVPEKKRQTKSNNNNNNRCIVM</sequence>
<organism evidence="3 4">
    <name type="scientific">Phascolomyces articulosus</name>
    <dbReference type="NCBI Taxonomy" id="60185"/>
    <lineage>
        <taxon>Eukaryota</taxon>
        <taxon>Fungi</taxon>
        <taxon>Fungi incertae sedis</taxon>
        <taxon>Mucoromycota</taxon>
        <taxon>Mucoromycotina</taxon>
        <taxon>Mucoromycetes</taxon>
        <taxon>Mucorales</taxon>
        <taxon>Lichtheimiaceae</taxon>
        <taxon>Phascolomyces</taxon>
    </lineage>
</organism>
<feature type="region of interest" description="Disordered" evidence="2">
    <location>
        <begin position="81"/>
        <end position="124"/>
    </location>
</feature>
<dbReference type="InterPro" id="IPR006597">
    <property type="entry name" value="Sel1-like"/>
</dbReference>
<dbReference type="EMBL" id="JAIXMP010000007">
    <property type="protein sequence ID" value="KAI9270669.1"/>
    <property type="molecule type" value="Genomic_DNA"/>
</dbReference>
<feature type="region of interest" description="Disordered" evidence="2">
    <location>
        <begin position="1"/>
        <end position="23"/>
    </location>
</feature>
<evidence type="ECO:0008006" key="5">
    <source>
        <dbReference type="Google" id="ProtNLM"/>
    </source>
</evidence>
<proteinExistence type="predicted"/>
<evidence type="ECO:0000313" key="3">
    <source>
        <dbReference type="EMBL" id="KAI9270669.1"/>
    </source>
</evidence>
<comment type="caution">
    <text evidence="3">The sequence shown here is derived from an EMBL/GenBank/DDBJ whole genome shotgun (WGS) entry which is preliminary data.</text>
</comment>
<evidence type="ECO:0000256" key="2">
    <source>
        <dbReference type="SAM" id="MobiDB-lite"/>
    </source>
</evidence>
<dbReference type="SMART" id="SM00671">
    <property type="entry name" value="SEL1"/>
    <property type="match status" value="5"/>
</dbReference>
<evidence type="ECO:0000313" key="4">
    <source>
        <dbReference type="Proteomes" id="UP001209540"/>
    </source>
</evidence>
<feature type="compositionally biased region" description="Low complexity" evidence="2">
    <location>
        <begin position="88"/>
        <end position="100"/>
    </location>
</feature>
<name>A0AAD5KH04_9FUNG</name>
<dbReference type="InterPro" id="IPR051726">
    <property type="entry name" value="Chitin_Synth_Reg"/>
</dbReference>
<dbReference type="Gene3D" id="1.25.40.10">
    <property type="entry name" value="Tetratricopeptide repeat domain"/>
    <property type="match status" value="2"/>
</dbReference>
<gene>
    <name evidence="3" type="ORF">BDA99DRAFT_502400</name>
</gene>
<reference evidence="3" key="1">
    <citation type="journal article" date="2022" name="IScience">
        <title>Evolution of zygomycete secretomes and the origins of terrestrial fungal ecologies.</title>
        <authorList>
            <person name="Chang Y."/>
            <person name="Wang Y."/>
            <person name="Mondo S."/>
            <person name="Ahrendt S."/>
            <person name="Andreopoulos W."/>
            <person name="Barry K."/>
            <person name="Beard J."/>
            <person name="Benny G.L."/>
            <person name="Blankenship S."/>
            <person name="Bonito G."/>
            <person name="Cuomo C."/>
            <person name="Desiro A."/>
            <person name="Gervers K.A."/>
            <person name="Hundley H."/>
            <person name="Kuo A."/>
            <person name="LaButti K."/>
            <person name="Lang B.F."/>
            <person name="Lipzen A."/>
            <person name="O'Donnell K."/>
            <person name="Pangilinan J."/>
            <person name="Reynolds N."/>
            <person name="Sandor L."/>
            <person name="Smith M.E."/>
            <person name="Tsang A."/>
            <person name="Grigoriev I.V."/>
            <person name="Stajich J.E."/>
            <person name="Spatafora J.W."/>
        </authorList>
    </citation>
    <scope>NUCLEOTIDE SEQUENCE</scope>
    <source>
        <strain evidence="3">RSA 2281</strain>
    </source>
</reference>
<dbReference type="InterPro" id="IPR011990">
    <property type="entry name" value="TPR-like_helical_dom_sf"/>
</dbReference>
<dbReference type="PANTHER" id="PTHR46430">
    <property type="entry name" value="PROTEIN SKT5-RELATED"/>
    <property type="match status" value="1"/>
</dbReference>
<accession>A0AAD5KH04</accession>
<keyword evidence="1" id="KW-0677">Repeat</keyword>
<dbReference type="Proteomes" id="UP001209540">
    <property type="component" value="Unassembled WGS sequence"/>
</dbReference>
<evidence type="ECO:0000256" key="1">
    <source>
        <dbReference type="ARBA" id="ARBA00022737"/>
    </source>
</evidence>
<dbReference type="Pfam" id="PF08238">
    <property type="entry name" value="Sel1"/>
    <property type="match status" value="7"/>
</dbReference>
<keyword evidence="4" id="KW-1185">Reference proteome</keyword>
<reference evidence="3" key="2">
    <citation type="submission" date="2023-02" db="EMBL/GenBank/DDBJ databases">
        <authorList>
            <consortium name="DOE Joint Genome Institute"/>
            <person name="Mondo S.J."/>
            <person name="Chang Y."/>
            <person name="Wang Y."/>
            <person name="Ahrendt S."/>
            <person name="Andreopoulos W."/>
            <person name="Barry K."/>
            <person name="Beard J."/>
            <person name="Benny G.L."/>
            <person name="Blankenship S."/>
            <person name="Bonito G."/>
            <person name="Cuomo C."/>
            <person name="Desiro A."/>
            <person name="Gervers K.A."/>
            <person name="Hundley H."/>
            <person name="Kuo A."/>
            <person name="LaButti K."/>
            <person name="Lang B.F."/>
            <person name="Lipzen A."/>
            <person name="O'Donnell K."/>
            <person name="Pangilinan J."/>
            <person name="Reynolds N."/>
            <person name="Sandor L."/>
            <person name="Smith M.W."/>
            <person name="Tsang A."/>
            <person name="Grigoriev I.V."/>
            <person name="Stajich J.E."/>
            <person name="Spatafora J.W."/>
        </authorList>
    </citation>
    <scope>NUCLEOTIDE SEQUENCE</scope>
    <source>
        <strain evidence="3">RSA 2281</strain>
    </source>
</reference>
<dbReference type="SUPFAM" id="SSF81901">
    <property type="entry name" value="HCP-like"/>
    <property type="match status" value="2"/>
</dbReference>
<protein>
    <recommendedName>
        <fullName evidence="5">HCP-like protein</fullName>
    </recommendedName>
</protein>